<reference evidence="2 3" key="1">
    <citation type="journal article" date="2013" name="BMC Microbiol.">
        <title>Identification of the type II cytochrome c maturation pathway in anammox bacteria by comparative genomics.</title>
        <authorList>
            <person name="Ferousi C."/>
            <person name="Speth D.R."/>
            <person name="Reimann J."/>
            <person name="Op den Camp H.J."/>
            <person name="Allen J.W."/>
            <person name="Keltjens J.T."/>
            <person name="Jetten M.S."/>
        </authorList>
    </citation>
    <scope>NUCLEOTIDE SEQUENCE [LARGE SCALE GENOMIC DNA]</scope>
    <source>
        <strain evidence="2">RU1</strain>
    </source>
</reference>
<feature type="chain" id="PRO_5005644054" evidence="1">
    <location>
        <begin position="21"/>
        <end position="318"/>
    </location>
</feature>
<sequence length="318" mass="36020">MFLWFAISLCHLLVFVQHLAIGGSNSHKADKMFPGPPSEMAYITGDENRVEKNTGENHKNKVMQSNYPAVTHSCIDRCHVNYLAYEAPYQKRIFSHRAHSPGKGFDCDLCHTNSAVGTETHGKLIVQDEDCLACHHKEKDVEDCRRCHVGIQEYREGNIKGFNAKVPDIMVRDVSCTGCHQLTYDGTAFKPARQKCIECHDSSDSYGKIYDIWKEILHNACMQYEEEETDTTPGNQHTTHHPDTLLVSQLMEATSQILARDIPQLHDAGGKDPAASAQQKIYSPVDLHNRQKFLQFLRSYGMHNIILSHLLLQSIKTE</sequence>
<dbReference type="Gene3D" id="3.90.10.10">
    <property type="entry name" value="Cytochrome C3"/>
    <property type="match status" value="1"/>
</dbReference>
<comment type="caution">
    <text evidence="2">The sequence shown here is derived from an EMBL/GenBank/DDBJ whole genome shotgun (WGS) entry which is preliminary data.</text>
</comment>
<feature type="signal peptide" evidence="1">
    <location>
        <begin position="1"/>
        <end position="20"/>
    </location>
</feature>
<gene>
    <name evidence="2" type="ORF">BROFUL_00762</name>
</gene>
<keyword evidence="3" id="KW-1185">Reference proteome</keyword>
<accession>A0A0M2UWS6</accession>
<organism evidence="2 3">
    <name type="scientific">Candidatus Brocadia fulgida</name>
    <dbReference type="NCBI Taxonomy" id="380242"/>
    <lineage>
        <taxon>Bacteria</taxon>
        <taxon>Pseudomonadati</taxon>
        <taxon>Planctomycetota</taxon>
        <taxon>Candidatus Brocadiia</taxon>
        <taxon>Candidatus Brocadiales</taxon>
        <taxon>Candidatus Brocadiaceae</taxon>
        <taxon>Candidatus Brocadia</taxon>
    </lineage>
</organism>
<dbReference type="InterPro" id="IPR036280">
    <property type="entry name" value="Multihaem_cyt_sf"/>
</dbReference>
<dbReference type="AlphaFoldDB" id="A0A0M2UWS6"/>
<proteinExistence type="predicted"/>
<evidence type="ECO:0000313" key="2">
    <source>
        <dbReference type="EMBL" id="KKO20518.1"/>
    </source>
</evidence>
<dbReference type="CDD" id="cd08168">
    <property type="entry name" value="Cytochrom_C3"/>
    <property type="match status" value="1"/>
</dbReference>
<dbReference type="SUPFAM" id="SSF48695">
    <property type="entry name" value="Multiheme cytochromes"/>
    <property type="match status" value="1"/>
</dbReference>
<dbReference type="Proteomes" id="UP000034954">
    <property type="component" value="Unassembled WGS sequence"/>
</dbReference>
<name>A0A0M2UWS6_9BACT</name>
<dbReference type="EMBL" id="LAQJ01000096">
    <property type="protein sequence ID" value="KKO20518.1"/>
    <property type="molecule type" value="Genomic_DNA"/>
</dbReference>
<evidence type="ECO:0000313" key="3">
    <source>
        <dbReference type="Proteomes" id="UP000034954"/>
    </source>
</evidence>
<keyword evidence="1" id="KW-0732">Signal</keyword>
<evidence type="ECO:0000256" key="1">
    <source>
        <dbReference type="SAM" id="SignalP"/>
    </source>
</evidence>
<protein>
    <submittedName>
        <fullName evidence="2">Heme protein</fullName>
    </submittedName>
</protein>